<protein>
    <recommendedName>
        <fullName evidence="9">Exonuclease domain-containing protein</fullName>
    </recommendedName>
</protein>
<evidence type="ECO:0000313" key="7">
    <source>
        <dbReference type="EnsemblMetazoa" id="G29673.1:cds"/>
    </source>
</evidence>
<dbReference type="GO" id="GO:0005737">
    <property type="term" value="C:cytoplasm"/>
    <property type="evidence" value="ECO:0007669"/>
    <property type="project" value="TreeGrafter"/>
</dbReference>
<comment type="cofactor">
    <cofactor evidence="1">
        <name>Mg(2+)</name>
        <dbReference type="ChEBI" id="CHEBI:18420"/>
    </cofactor>
</comment>
<keyword evidence="4" id="KW-0378">Hydrolase</keyword>
<dbReference type="Gene3D" id="3.30.420.10">
    <property type="entry name" value="Ribonuclease H-like superfamily/Ribonuclease H"/>
    <property type="match status" value="1"/>
</dbReference>
<evidence type="ECO:0000256" key="2">
    <source>
        <dbReference type="ARBA" id="ARBA00022722"/>
    </source>
</evidence>
<keyword evidence="3" id="KW-0479">Metal-binding</keyword>
<dbReference type="CDD" id="cd06127">
    <property type="entry name" value="DEDDh"/>
    <property type="match status" value="1"/>
</dbReference>
<dbReference type="SUPFAM" id="SSF53098">
    <property type="entry name" value="Ribonuclease H-like"/>
    <property type="match status" value="1"/>
</dbReference>
<accession>A0A8W8LRP5</accession>
<keyword evidence="8" id="KW-1185">Reference proteome</keyword>
<keyword evidence="6" id="KW-0460">Magnesium</keyword>
<evidence type="ECO:0000256" key="6">
    <source>
        <dbReference type="ARBA" id="ARBA00022842"/>
    </source>
</evidence>
<dbReference type="EnsemblMetazoa" id="G29673.1">
    <property type="protein sequence ID" value="G29673.1:cds"/>
    <property type="gene ID" value="G29673"/>
</dbReference>
<dbReference type="InterPro" id="IPR012337">
    <property type="entry name" value="RNaseH-like_sf"/>
</dbReference>
<dbReference type="GO" id="GO:0046872">
    <property type="term" value="F:metal ion binding"/>
    <property type="evidence" value="ECO:0007669"/>
    <property type="project" value="UniProtKB-KW"/>
</dbReference>
<evidence type="ECO:0000256" key="1">
    <source>
        <dbReference type="ARBA" id="ARBA00001946"/>
    </source>
</evidence>
<name>A0A8W8LRP5_MAGGI</name>
<dbReference type="PANTHER" id="PTHR13058">
    <property type="entry name" value="THREE PRIME REPAIR EXONUCLEASE 1, 2"/>
    <property type="match status" value="1"/>
</dbReference>
<reference evidence="7" key="1">
    <citation type="submission" date="2022-08" db="UniProtKB">
        <authorList>
            <consortium name="EnsemblMetazoa"/>
        </authorList>
    </citation>
    <scope>IDENTIFICATION</scope>
    <source>
        <strain evidence="7">05x7-T-G4-1.051#20</strain>
    </source>
</reference>
<dbReference type="Proteomes" id="UP000005408">
    <property type="component" value="Unassembled WGS sequence"/>
</dbReference>
<evidence type="ECO:0000256" key="3">
    <source>
        <dbReference type="ARBA" id="ARBA00022723"/>
    </source>
</evidence>
<sequence>MKTDMVTQMVKDVGEKGFTVDAVVGKENPSQISSDLDALSKHPFGDHHCCSSRWCRFIKSVTQIANTNRSLIENPLSTKHLQSYLEKVFTAYAGHSNKLSSLGITQGNESFNHMVAAKAPNNVHFSSSGNLSYKVAACVAQKNNGHKYLVSVNRSLGLSSDNSVHNRYKRNASSEVKEGTSYQSGCSLVDHLSTDIQRIPAPLLQPEYQPIEIEQLIECYFAFFNVETTGLGRDSHIIQLSISVDSNEEIFNCYIKPGKKISPAASTVTGIQFENGKMYHSNKEVEYSRIQPALQKLFMFLAKLEKVVLVGHNCKSFDIPVLLSAIENNNLFESLNSCQLE</sequence>
<dbReference type="GO" id="GO:0003676">
    <property type="term" value="F:nucleic acid binding"/>
    <property type="evidence" value="ECO:0007669"/>
    <property type="project" value="InterPro"/>
</dbReference>
<evidence type="ECO:0000256" key="5">
    <source>
        <dbReference type="ARBA" id="ARBA00022839"/>
    </source>
</evidence>
<evidence type="ECO:0000256" key="4">
    <source>
        <dbReference type="ARBA" id="ARBA00022801"/>
    </source>
</evidence>
<evidence type="ECO:0008006" key="9">
    <source>
        <dbReference type="Google" id="ProtNLM"/>
    </source>
</evidence>
<dbReference type="GO" id="GO:0006308">
    <property type="term" value="P:DNA catabolic process"/>
    <property type="evidence" value="ECO:0007669"/>
    <property type="project" value="TreeGrafter"/>
</dbReference>
<evidence type="ECO:0000313" key="8">
    <source>
        <dbReference type="Proteomes" id="UP000005408"/>
    </source>
</evidence>
<keyword evidence="2" id="KW-0540">Nuclease</keyword>
<dbReference type="AlphaFoldDB" id="A0A8W8LRP5"/>
<dbReference type="GO" id="GO:0008296">
    <property type="term" value="F:3'-5'-DNA exonuclease activity"/>
    <property type="evidence" value="ECO:0007669"/>
    <property type="project" value="TreeGrafter"/>
</dbReference>
<proteinExistence type="predicted"/>
<dbReference type="PANTHER" id="PTHR13058:SF19">
    <property type="entry name" value="LD40940P"/>
    <property type="match status" value="1"/>
</dbReference>
<dbReference type="InterPro" id="IPR040393">
    <property type="entry name" value="TREX1/2"/>
</dbReference>
<organism evidence="7 8">
    <name type="scientific">Magallana gigas</name>
    <name type="common">Pacific oyster</name>
    <name type="synonym">Crassostrea gigas</name>
    <dbReference type="NCBI Taxonomy" id="29159"/>
    <lineage>
        <taxon>Eukaryota</taxon>
        <taxon>Metazoa</taxon>
        <taxon>Spiralia</taxon>
        <taxon>Lophotrochozoa</taxon>
        <taxon>Mollusca</taxon>
        <taxon>Bivalvia</taxon>
        <taxon>Autobranchia</taxon>
        <taxon>Pteriomorphia</taxon>
        <taxon>Ostreida</taxon>
        <taxon>Ostreoidea</taxon>
        <taxon>Ostreidae</taxon>
        <taxon>Magallana</taxon>
    </lineage>
</organism>
<dbReference type="InterPro" id="IPR036397">
    <property type="entry name" value="RNaseH_sf"/>
</dbReference>
<keyword evidence="5" id="KW-0269">Exonuclease</keyword>